<dbReference type="Gene3D" id="3.40.140.10">
    <property type="entry name" value="Cytidine Deaminase, domain 2"/>
    <property type="match status" value="1"/>
</dbReference>
<keyword evidence="3" id="KW-0479">Metal-binding</keyword>
<keyword evidence="4" id="KW-0378">Hydrolase</keyword>
<evidence type="ECO:0000256" key="2">
    <source>
        <dbReference type="ARBA" id="ARBA00006576"/>
    </source>
</evidence>
<gene>
    <name evidence="8" type="ORF">SBA1_120019</name>
</gene>
<dbReference type="GO" id="GO:0005737">
    <property type="term" value="C:cytoplasm"/>
    <property type="evidence" value="ECO:0007669"/>
    <property type="project" value="TreeGrafter"/>
</dbReference>
<dbReference type="InterPro" id="IPR002125">
    <property type="entry name" value="CMP_dCMP_dom"/>
</dbReference>
<dbReference type="SUPFAM" id="SSF53927">
    <property type="entry name" value="Cytidine deaminase-like"/>
    <property type="match status" value="1"/>
</dbReference>
<dbReference type="InterPro" id="IPR015517">
    <property type="entry name" value="dCMP_deaminase-rel"/>
</dbReference>
<protein>
    <submittedName>
        <fullName evidence="8">CMP/dCMP deaminase zinc-binding protein (Modular protein)</fullName>
    </submittedName>
</protein>
<dbReference type="PANTHER" id="PTHR11086">
    <property type="entry name" value="DEOXYCYTIDYLATE DEAMINASE-RELATED"/>
    <property type="match status" value="1"/>
</dbReference>
<dbReference type="Proteomes" id="UP000238701">
    <property type="component" value="Unassembled WGS sequence"/>
</dbReference>
<evidence type="ECO:0000313" key="8">
    <source>
        <dbReference type="EMBL" id="SPF33637.1"/>
    </source>
</evidence>
<dbReference type="Pfam" id="PF00383">
    <property type="entry name" value="dCMP_cyt_deam_1"/>
    <property type="match status" value="1"/>
</dbReference>
<dbReference type="PROSITE" id="PS00903">
    <property type="entry name" value="CYT_DCMP_DEAMINASES_1"/>
    <property type="match status" value="1"/>
</dbReference>
<organism evidence="8 9">
    <name type="scientific">Candidatus Sulfotelmatobacter kueseliae</name>
    <dbReference type="NCBI Taxonomy" id="2042962"/>
    <lineage>
        <taxon>Bacteria</taxon>
        <taxon>Pseudomonadati</taxon>
        <taxon>Acidobacteriota</taxon>
        <taxon>Terriglobia</taxon>
        <taxon>Terriglobales</taxon>
        <taxon>Candidatus Korobacteraceae</taxon>
        <taxon>Candidatus Sulfotelmatobacter</taxon>
    </lineage>
</organism>
<evidence type="ECO:0000256" key="3">
    <source>
        <dbReference type="ARBA" id="ARBA00022723"/>
    </source>
</evidence>
<accession>A0A2U3K231</accession>
<dbReference type="GO" id="GO:0008270">
    <property type="term" value="F:zinc ion binding"/>
    <property type="evidence" value="ECO:0007669"/>
    <property type="project" value="InterPro"/>
</dbReference>
<dbReference type="AlphaFoldDB" id="A0A2U3K231"/>
<sequence>MPTKAGNRNGSRNQKTDTARAKAAAAPDPGRPEPVAARNARANRNMYFMAIAMAVRLRANCRGNRVGAIIVQDHRIVSTGYNGTPANMVNCLDDGCYRCANRDKAYQSGEAYDLCICVHAEQNALLAAARFGIAVEGSTVYTTMRPCFGCAKELLQANVLSIYYLHEWIPSPHEDPVKTEKQRAQYDKLMTRFPGGVHHLRMDDPDYEWAVSKKGPTVVSTDVHGTQDV</sequence>
<evidence type="ECO:0000313" key="9">
    <source>
        <dbReference type="Proteomes" id="UP000238701"/>
    </source>
</evidence>
<dbReference type="EMBL" id="OMOD01000024">
    <property type="protein sequence ID" value="SPF33637.1"/>
    <property type="molecule type" value="Genomic_DNA"/>
</dbReference>
<keyword evidence="5" id="KW-0862">Zinc</keyword>
<comment type="cofactor">
    <cofactor evidence="1">
        <name>Zn(2+)</name>
        <dbReference type="ChEBI" id="CHEBI:29105"/>
    </cofactor>
</comment>
<evidence type="ECO:0000256" key="6">
    <source>
        <dbReference type="SAM" id="MobiDB-lite"/>
    </source>
</evidence>
<feature type="compositionally biased region" description="Polar residues" evidence="6">
    <location>
        <begin position="1"/>
        <end position="13"/>
    </location>
</feature>
<feature type="region of interest" description="Disordered" evidence="6">
    <location>
        <begin position="1"/>
        <end position="36"/>
    </location>
</feature>
<feature type="domain" description="CMP/dCMP-type deaminase" evidence="7">
    <location>
        <begin position="43"/>
        <end position="185"/>
    </location>
</feature>
<proteinExistence type="inferred from homology"/>
<dbReference type="InterPro" id="IPR035105">
    <property type="entry name" value="Deoxycytidylate_deaminase_dom"/>
</dbReference>
<dbReference type="InterPro" id="IPR016193">
    <property type="entry name" value="Cytidine_deaminase-like"/>
</dbReference>
<name>A0A2U3K231_9BACT</name>
<evidence type="ECO:0000259" key="7">
    <source>
        <dbReference type="PROSITE" id="PS51747"/>
    </source>
</evidence>
<dbReference type="PANTHER" id="PTHR11086:SF18">
    <property type="entry name" value="DEOXYCYTIDYLATE DEAMINASE"/>
    <property type="match status" value="1"/>
</dbReference>
<dbReference type="PROSITE" id="PS51747">
    <property type="entry name" value="CYT_DCMP_DEAMINASES_2"/>
    <property type="match status" value="1"/>
</dbReference>
<comment type="similarity">
    <text evidence="2">Belongs to the cytidine and deoxycytidylate deaminase family.</text>
</comment>
<dbReference type="GO" id="GO:0004132">
    <property type="term" value="F:dCMP deaminase activity"/>
    <property type="evidence" value="ECO:0007669"/>
    <property type="project" value="TreeGrafter"/>
</dbReference>
<dbReference type="InterPro" id="IPR016192">
    <property type="entry name" value="APOBEC/CMP_deaminase_Zn-bd"/>
</dbReference>
<dbReference type="CDD" id="cd01286">
    <property type="entry name" value="deoxycytidylate_deaminase"/>
    <property type="match status" value="1"/>
</dbReference>
<evidence type="ECO:0000256" key="4">
    <source>
        <dbReference type="ARBA" id="ARBA00022801"/>
    </source>
</evidence>
<evidence type="ECO:0000256" key="1">
    <source>
        <dbReference type="ARBA" id="ARBA00001947"/>
    </source>
</evidence>
<evidence type="ECO:0000256" key="5">
    <source>
        <dbReference type="ARBA" id="ARBA00022833"/>
    </source>
</evidence>
<reference evidence="9" key="1">
    <citation type="submission" date="2018-02" db="EMBL/GenBank/DDBJ databases">
        <authorList>
            <person name="Hausmann B."/>
        </authorList>
    </citation>
    <scope>NUCLEOTIDE SEQUENCE [LARGE SCALE GENOMIC DNA]</scope>
    <source>
        <strain evidence="9">Peat soil MAG SbA1</strain>
    </source>
</reference>